<feature type="region of interest" description="Disordered" evidence="1">
    <location>
        <begin position="844"/>
        <end position="1099"/>
    </location>
</feature>
<feature type="compositionally biased region" description="Basic and acidic residues" evidence="1">
    <location>
        <begin position="896"/>
        <end position="912"/>
    </location>
</feature>
<feature type="compositionally biased region" description="Low complexity" evidence="1">
    <location>
        <begin position="1003"/>
        <end position="1020"/>
    </location>
</feature>
<feature type="compositionally biased region" description="Polar residues" evidence="1">
    <location>
        <begin position="1069"/>
        <end position="1099"/>
    </location>
</feature>
<feature type="compositionally biased region" description="Basic and acidic residues" evidence="1">
    <location>
        <begin position="340"/>
        <end position="352"/>
    </location>
</feature>
<dbReference type="GO" id="GO:0003723">
    <property type="term" value="F:RNA binding"/>
    <property type="evidence" value="ECO:0007669"/>
    <property type="project" value="InterPro"/>
</dbReference>
<protein>
    <submittedName>
        <fullName evidence="3">11596_t:CDS:1</fullName>
    </submittedName>
</protein>
<dbReference type="Gene3D" id="3.40.140.10">
    <property type="entry name" value="Cytidine Deaminase, domain 2"/>
    <property type="match status" value="1"/>
</dbReference>
<proteinExistence type="predicted"/>
<dbReference type="OrthoDB" id="2145297at2759"/>
<feature type="compositionally biased region" description="Polar residues" evidence="1">
    <location>
        <begin position="145"/>
        <end position="187"/>
    </location>
</feature>
<feature type="compositionally biased region" description="Basic and acidic residues" evidence="1">
    <location>
        <begin position="38"/>
        <end position="57"/>
    </location>
</feature>
<dbReference type="GO" id="GO:0005634">
    <property type="term" value="C:nucleus"/>
    <property type="evidence" value="ECO:0007669"/>
    <property type="project" value="TreeGrafter"/>
</dbReference>
<feature type="compositionally biased region" description="Polar residues" evidence="1">
    <location>
        <begin position="844"/>
        <end position="853"/>
    </location>
</feature>
<dbReference type="SMART" id="SM01233">
    <property type="entry name" value="HABP4_PAI-RBP1"/>
    <property type="match status" value="1"/>
</dbReference>
<gene>
    <name evidence="3" type="ORF">AMORRO_LOCUS9921</name>
</gene>
<dbReference type="GO" id="GO:0005737">
    <property type="term" value="C:cytoplasm"/>
    <property type="evidence" value="ECO:0007669"/>
    <property type="project" value="TreeGrafter"/>
</dbReference>
<feature type="compositionally biased region" description="Basic and acidic residues" evidence="1">
    <location>
        <begin position="70"/>
        <end position="95"/>
    </location>
</feature>
<feature type="domain" description="Hyaluronan/mRNA-binding protein" evidence="2">
    <location>
        <begin position="123"/>
        <end position="269"/>
    </location>
</feature>
<dbReference type="PANTHER" id="PTHR12299:SF17">
    <property type="entry name" value="AT19571P-RELATED"/>
    <property type="match status" value="1"/>
</dbReference>
<name>A0A9N9H3C5_9GLOM</name>
<feature type="region of interest" description="Disordered" evidence="1">
    <location>
        <begin position="463"/>
        <end position="482"/>
    </location>
</feature>
<dbReference type="InterPro" id="IPR006861">
    <property type="entry name" value="HABP4_PAIRBP1-bd"/>
</dbReference>
<evidence type="ECO:0000259" key="2">
    <source>
        <dbReference type="SMART" id="SM01233"/>
    </source>
</evidence>
<dbReference type="Proteomes" id="UP000789342">
    <property type="component" value="Unassembled WGS sequence"/>
</dbReference>
<evidence type="ECO:0000313" key="4">
    <source>
        <dbReference type="Proteomes" id="UP000789342"/>
    </source>
</evidence>
<accession>A0A9N9H3C5</accession>
<dbReference type="Gene3D" id="6.10.140.1040">
    <property type="match status" value="1"/>
</dbReference>
<dbReference type="AlphaFoldDB" id="A0A9N9H3C5"/>
<keyword evidence="4" id="KW-1185">Reference proteome</keyword>
<evidence type="ECO:0000313" key="3">
    <source>
        <dbReference type="EMBL" id="CAG8650058.1"/>
    </source>
</evidence>
<feature type="compositionally biased region" description="Polar residues" evidence="1">
    <location>
        <begin position="884"/>
        <end position="895"/>
    </location>
</feature>
<reference evidence="3" key="1">
    <citation type="submission" date="2021-06" db="EMBL/GenBank/DDBJ databases">
        <authorList>
            <person name="Kallberg Y."/>
            <person name="Tangrot J."/>
            <person name="Rosling A."/>
        </authorList>
    </citation>
    <scope>NUCLEOTIDE SEQUENCE</scope>
    <source>
        <strain evidence="3">CL551</strain>
    </source>
</reference>
<feature type="compositionally biased region" description="Basic and acidic residues" evidence="1">
    <location>
        <begin position="239"/>
        <end position="253"/>
    </location>
</feature>
<comment type="caution">
    <text evidence="3">The sequence shown here is derived from an EMBL/GenBank/DDBJ whole genome shotgun (WGS) entry which is preliminary data.</text>
</comment>
<dbReference type="EMBL" id="CAJVPV010010322">
    <property type="protein sequence ID" value="CAG8650058.1"/>
    <property type="molecule type" value="Genomic_DNA"/>
</dbReference>
<feature type="compositionally biased region" description="Basic and acidic residues" evidence="1">
    <location>
        <begin position="473"/>
        <end position="482"/>
    </location>
</feature>
<feature type="compositionally biased region" description="Polar residues" evidence="1">
    <location>
        <begin position="1021"/>
        <end position="1037"/>
    </location>
</feature>
<feature type="compositionally biased region" description="Polar residues" evidence="1">
    <location>
        <begin position="1052"/>
        <end position="1061"/>
    </location>
</feature>
<feature type="compositionally biased region" description="Polar residues" evidence="1">
    <location>
        <begin position="985"/>
        <end position="999"/>
    </location>
</feature>
<feature type="compositionally biased region" description="Low complexity" evidence="1">
    <location>
        <begin position="1038"/>
        <end position="1051"/>
    </location>
</feature>
<feature type="compositionally biased region" description="Acidic residues" evidence="1">
    <location>
        <begin position="213"/>
        <end position="224"/>
    </location>
</feature>
<sequence length="1099" mass="121241">MASVASRNLFDILADNEDIEPVVPEKEPTPKENVVVQKKVDRSRASPKEARIRHEYPQRGGFKPSPPNSRNEETRSGAPRDRNVGPRLYNRREEGGGDYPNRNSRGARASERGRGARGGGGRRGREYDRHSGTGKYDSNKKETQGWGNPSNTWENNEAIETQNNGGEADANTNANTSAWGDQTSDNNAGEGWTEPAEGKESGAAQDGGSGWEESAETAAPEEEAVATNGESAPAVEQEEAFKTLDEYRAEKPQKAVVATLPEARKANEGVDDSQWKDAVPLEKDEEDDVLFAGKEHSYRLKSKKTKAKNFIEIEQTFVEKPGPGYPRGRGRGRGGGGPRGRGDRRENRDGRDNYEAHKLVGFLTILQTYPRSLFEIATCAVILNLLRARVAVFTLKIFFFGSGHKMPQKTTENNMTPLNIINNKVNSSEPLSFETTQSQKPLSASQCPRRQATVVDCETGTISNLESNKPRNQKHETSKKADDPVGNYRLSIDESVLSALLECSYVDSKHEILGYLGGTYAVDRLDDDNAIVCRVSQFVASERIITSLLTDSVQEIVQARENAINIFSELGLEFIGWYRSPDSIPTQNDINKQQKIQSQFSDSVGVIISISSVSCPPINTRIPVMDGMLNSLCVFRTLTENNDNNEDDVLKSKNGKIWKGKGKESHKVNKLTFNVNRQTYMCPNVMQQLSCALMTILHEAKQTYSGQVLDCGNRAGQRILVDSQYEAFLMSFLKKSVLQFDRSIDQDFRSLAIAKHHVKELIMKRINETLAICQRHSVYNENEMRGKFEKLIEKLIKQRISKREKNKNIKKSENADGVIWWLNKKPSNYNQQKNNENINLNSEVTASSTSSNPIPADNIPKSVSFPLPEQLSQEQVASIKESPLDQTQVTFTNSSQEKKGSSVDAASKDKSTSVEGIISEVASSPRETGDECLIKKSVKHLSRPPSVDGTRLAPTPKKIKTAPNPTRIDFGGVHEQAASFPDSKSFGSTSVVNGSSNLHHNNKSTPHSSKYSPSKKSSSTFNTISLSPSTANITVSPTNNNNSLSNTTNTNGVQFPINNSYPYPANGYRSFQSPSEDLSSCNGNKPTNNGSQGSGINLP</sequence>
<dbReference type="InterPro" id="IPR039764">
    <property type="entry name" value="HABP4/SERBP1-like"/>
</dbReference>
<feature type="region of interest" description="Disordered" evidence="1">
    <location>
        <begin position="1"/>
        <end position="253"/>
    </location>
</feature>
<evidence type="ECO:0000256" key="1">
    <source>
        <dbReference type="SAM" id="MobiDB-lite"/>
    </source>
</evidence>
<feature type="region of interest" description="Disordered" evidence="1">
    <location>
        <begin position="318"/>
        <end position="352"/>
    </location>
</feature>
<dbReference type="PANTHER" id="PTHR12299">
    <property type="entry name" value="HYALURONIC ACID-BINDING PROTEIN 4"/>
    <property type="match status" value="1"/>
</dbReference>
<feature type="non-terminal residue" evidence="3">
    <location>
        <position position="1"/>
    </location>
</feature>
<organism evidence="3 4">
    <name type="scientific">Acaulospora morrowiae</name>
    <dbReference type="NCBI Taxonomy" id="94023"/>
    <lineage>
        <taxon>Eukaryota</taxon>
        <taxon>Fungi</taxon>
        <taxon>Fungi incertae sedis</taxon>
        <taxon>Mucoromycota</taxon>
        <taxon>Glomeromycotina</taxon>
        <taxon>Glomeromycetes</taxon>
        <taxon>Diversisporales</taxon>
        <taxon>Acaulosporaceae</taxon>
        <taxon>Acaulospora</taxon>
    </lineage>
</organism>
<feature type="compositionally biased region" description="Basic and acidic residues" evidence="1">
    <location>
        <begin position="123"/>
        <end position="143"/>
    </location>
</feature>